<gene>
    <name evidence="1" type="ORF">IWX90DRAFT_300371</name>
</gene>
<proteinExistence type="predicted"/>
<accession>A0ABR1XKT4</accession>
<keyword evidence="2" id="KW-1185">Reference proteome</keyword>
<evidence type="ECO:0000313" key="2">
    <source>
        <dbReference type="Proteomes" id="UP001456524"/>
    </source>
</evidence>
<organism evidence="1 2">
    <name type="scientific">Phyllosticta citrichinensis</name>
    <dbReference type="NCBI Taxonomy" id="1130410"/>
    <lineage>
        <taxon>Eukaryota</taxon>
        <taxon>Fungi</taxon>
        <taxon>Dikarya</taxon>
        <taxon>Ascomycota</taxon>
        <taxon>Pezizomycotina</taxon>
        <taxon>Dothideomycetes</taxon>
        <taxon>Dothideomycetes incertae sedis</taxon>
        <taxon>Botryosphaeriales</taxon>
        <taxon>Phyllostictaceae</taxon>
        <taxon>Phyllosticta</taxon>
    </lineage>
</organism>
<dbReference type="Proteomes" id="UP001456524">
    <property type="component" value="Unassembled WGS sequence"/>
</dbReference>
<dbReference type="EMBL" id="JBBWUH010000008">
    <property type="protein sequence ID" value="KAK8159428.1"/>
    <property type="molecule type" value="Genomic_DNA"/>
</dbReference>
<comment type="caution">
    <text evidence="1">The sequence shown here is derived from an EMBL/GenBank/DDBJ whole genome shotgun (WGS) entry which is preliminary data.</text>
</comment>
<name>A0ABR1XKT4_9PEZI</name>
<evidence type="ECO:0000313" key="1">
    <source>
        <dbReference type="EMBL" id="KAK8159428.1"/>
    </source>
</evidence>
<reference evidence="1 2" key="1">
    <citation type="journal article" date="2022" name="G3 (Bethesda)">
        <title>Enemy or ally: a genomic approach to elucidate the lifestyle of Phyllosticta citrichinaensis.</title>
        <authorList>
            <person name="Buijs V.A."/>
            <person name="Groenewald J.Z."/>
            <person name="Haridas S."/>
            <person name="LaButti K.M."/>
            <person name="Lipzen A."/>
            <person name="Martin F.M."/>
            <person name="Barry K."/>
            <person name="Grigoriev I.V."/>
            <person name="Crous P.W."/>
            <person name="Seidl M.F."/>
        </authorList>
    </citation>
    <scope>NUCLEOTIDE SEQUENCE [LARGE SCALE GENOMIC DNA]</scope>
    <source>
        <strain evidence="1 2">CBS 129764</strain>
    </source>
</reference>
<sequence length="347" mass="38904">MRAVHHLQPPPSTDYTKPFSQSSFAYIRLRQRTTAQTSQQHSVDTSIILPIMTSPFERDASKMRGLLEDAKKFKRSESRRLSRIIQSLRSENTVLQGNLSSQATITAEVSNVLHEVPVRRLPTPSPAYFDELMPLLADFVETHDDDYRGNPVYDSIWEDFARMQAAENGLDRCAKLTKDLAIENHGLRMRNIEFAAGELKETLKAINGEAPHPAVFGKSCRSAFLPKLTNSALTVRRVPFTVSSNQHEWEGSDWEAIREFEKISGGEDLVLRDGLQTVPGSEGQVYHPYSAYYIPSFPGQGIPHSGGQLEVADPVAFFELDEYFCIATPADAVLWVKKTGNNGSWVF</sequence>
<protein>
    <submittedName>
        <fullName evidence="1">Uncharacterized protein</fullName>
    </submittedName>
</protein>